<dbReference type="PROSITE" id="PS50267">
    <property type="entry name" value="NA_NEUROTRAN_SYMP_3"/>
    <property type="match status" value="1"/>
</dbReference>
<dbReference type="GO" id="GO:0089718">
    <property type="term" value="P:amino acid import across plasma membrane"/>
    <property type="evidence" value="ECO:0007669"/>
    <property type="project" value="TreeGrafter"/>
</dbReference>
<keyword evidence="10 18" id="KW-0472">Membrane</keyword>
<comment type="similarity">
    <text evidence="2 16">Belongs to the sodium:neurotransmitter symporter (SNF) (TC 2.A.22) family.</text>
</comment>
<keyword evidence="12" id="KW-0739">Sodium transport</keyword>
<comment type="function">
    <text evidence="13">Unusual broad substrate spectrum amino acid:sodium cotransporter that promotes absorption of the D isomers of essential amino acids. Neutral amino acids are the preferred substrates, especially methionine and phenylalanine.</text>
</comment>
<dbReference type="SUPFAM" id="SSF161070">
    <property type="entry name" value="SNF-like"/>
    <property type="match status" value="2"/>
</dbReference>
<dbReference type="PROSITE" id="PS00754">
    <property type="entry name" value="NA_NEUROTRAN_SYMP_2"/>
    <property type="match status" value="2"/>
</dbReference>
<evidence type="ECO:0000256" key="1">
    <source>
        <dbReference type="ARBA" id="ARBA00004141"/>
    </source>
</evidence>
<keyword evidence="6" id="KW-0029">Amino-acid transport</keyword>
<comment type="subcellular location">
    <subcellularLocation>
        <location evidence="1">Membrane</location>
        <topology evidence="1">Multi-pass membrane protein</topology>
    </subcellularLocation>
</comment>
<evidence type="ECO:0000256" key="12">
    <source>
        <dbReference type="ARBA" id="ARBA00023201"/>
    </source>
</evidence>
<evidence type="ECO:0000256" key="10">
    <source>
        <dbReference type="ARBA" id="ARBA00023136"/>
    </source>
</evidence>
<evidence type="ECO:0000256" key="17">
    <source>
        <dbReference type="SAM" id="MobiDB-lite"/>
    </source>
</evidence>
<dbReference type="PANTHER" id="PTHR11616">
    <property type="entry name" value="SODIUM/CHLORIDE DEPENDENT TRANSPORTER"/>
    <property type="match status" value="1"/>
</dbReference>
<keyword evidence="3 16" id="KW-0813">Transport</keyword>
<dbReference type="Proteomes" id="UP000092461">
    <property type="component" value="Unassembled WGS sequence"/>
</dbReference>
<dbReference type="PRINTS" id="PR00176">
    <property type="entry name" value="NANEUSMPORT"/>
</dbReference>
<dbReference type="PROSITE" id="PS00610">
    <property type="entry name" value="NA_NEUROTRAN_SYMP_1"/>
    <property type="match status" value="1"/>
</dbReference>
<evidence type="ECO:0000256" key="6">
    <source>
        <dbReference type="ARBA" id="ARBA00022970"/>
    </source>
</evidence>
<evidence type="ECO:0000256" key="4">
    <source>
        <dbReference type="ARBA" id="ARBA00022692"/>
    </source>
</evidence>
<dbReference type="GO" id="GO:0015179">
    <property type="term" value="F:L-amino acid transmembrane transporter activity"/>
    <property type="evidence" value="ECO:0007669"/>
    <property type="project" value="TreeGrafter"/>
</dbReference>
<dbReference type="PANTHER" id="PTHR11616:SF321">
    <property type="entry name" value="SODIUM-DEPENDENT NUTRIENT AMINO ACID TRANSPORTER 1-RELATED"/>
    <property type="match status" value="1"/>
</dbReference>
<reference evidence="21" key="1">
    <citation type="submission" date="2012-05" db="EMBL/GenBank/DDBJ databases">
        <title>Whole Genome Assembly of Lutzomyia longipalpis.</title>
        <authorList>
            <person name="Richards S."/>
            <person name="Qu C."/>
            <person name="Dillon R."/>
            <person name="Worley K."/>
            <person name="Scherer S."/>
            <person name="Batterton M."/>
            <person name="Taylor A."/>
            <person name="Hawes A."/>
            <person name="Hernandez B."/>
            <person name="Kovar C."/>
            <person name="Mandapat C."/>
            <person name="Pham C."/>
            <person name="Qu C."/>
            <person name="Jing C."/>
            <person name="Bess C."/>
            <person name="Bandaranaike D."/>
            <person name="Ngo D."/>
            <person name="Ongeri F."/>
            <person name="Arias F."/>
            <person name="Lara F."/>
            <person name="Weissenberger G."/>
            <person name="Kamau G."/>
            <person name="Han H."/>
            <person name="Shen H."/>
            <person name="Dinh H."/>
            <person name="Khalil I."/>
            <person name="Jones J."/>
            <person name="Shafer J."/>
            <person name="Jayaseelan J."/>
            <person name="Quiroz J."/>
            <person name="Blankenburg K."/>
            <person name="Nguyen L."/>
            <person name="Jackson L."/>
            <person name="Francisco L."/>
            <person name="Tang L.-Y."/>
            <person name="Pu L.-L."/>
            <person name="Perales L."/>
            <person name="Lorensuhewa L."/>
            <person name="Munidasa M."/>
            <person name="Coyle M."/>
            <person name="Taylor M."/>
            <person name="Puazo M."/>
            <person name="Firestine M."/>
            <person name="Scheel M."/>
            <person name="Javaid M."/>
            <person name="Wang M."/>
            <person name="Li M."/>
            <person name="Tabassum N."/>
            <person name="Saada N."/>
            <person name="Osuji N."/>
            <person name="Aqrawi P."/>
            <person name="Fu Q."/>
            <person name="Thornton R."/>
            <person name="Raj R."/>
            <person name="Goodspeed R."/>
            <person name="Mata R."/>
            <person name="Najjar R."/>
            <person name="Gubbala S."/>
            <person name="Lee S."/>
            <person name="Denson S."/>
            <person name="Patil S."/>
            <person name="Macmil S."/>
            <person name="Qi S."/>
            <person name="Matskevitch T."/>
            <person name="Palculict T."/>
            <person name="Mathew T."/>
            <person name="Vee V."/>
            <person name="Velamala V."/>
            <person name="Korchina V."/>
            <person name="Cai W."/>
            <person name="Liu W."/>
            <person name="Dai W."/>
            <person name="Zou X."/>
            <person name="Zhu Y."/>
            <person name="Zhang Y."/>
            <person name="Wu Y.-Q."/>
            <person name="Xin Y."/>
            <person name="Nazarath L."/>
            <person name="Kovar C."/>
            <person name="Han Y."/>
            <person name="Muzny D."/>
            <person name="Gibbs R."/>
        </authorList>
    </citation>
    <scope>NUCLEOTIDE SEQUENCE [LARGE SCALE GENOMIC DNA]</scope>
    <source>
        <strain evidence="21">Jacobina</strain>
    </source>
</reference>
<feature type="transmembrane region" description="Helical" evidence="18">
    <location>
        <begin position="358"/>
        <end position="378"/>
    </location>
</feature>
<evidence type="ECO:0000256" key="11">
    <source>
        <dbReference type="ARBA" id="ARBA00023180"/>
    </source>
</evidence>
<dbReference type="Pfam" id="PF00209">
    <property type="entry name" value="SNF"/>
    <property type="match status" value="4"/>
</dbReference>
<feature type="transmembrane region" description="Helical" evidence="18">
    <location>
        <begin position="734"/>
        <end position="754"/>
    </location>
</feature>
<accession>A0A1B0CAR2</accession>
<evidence type="ECO:0000256" key="9">
    <source>
        <dbReference type="ARBA" id="ARBA00023065"/>
    </source>
</evidence>
<proteinExistence type="inferred from homology"/>
<feature type="binding site" evidence="14">
    <location>
        <position position="88"/>
    </location>
    <ligand>
        <name>Na(+)</name>
        <dbReference type="ChEBI" id="CHEBI:29101"/>
        <label>1</label>
    </ligand>
</feature>
<evidence type="ECO:0000256" key="16">
    <source>
        <dbReference type="RuleBase" id="RU003732"/>
    </source>
</evidence>
<dbReference type="EMBL" id="AJWK01004165">
    <property type="status" value="NOT_ANNOTATED_CDS"/>
    <property type="molecule type" value="Genomic_DNA"/>
</dbReference>
<sequence length="859" mass="99188">MPKRFYGISLVVTSREEEKQNEGKDVNNKEHPGALNELEESRGSEGPRGSEKPKEPEESGEEVEERAQWSNSTEFLMSCIAMSVGLGNIWRFPYIAYQNGGGAFIIPYIIVLIIVGKPMYFLEMILGQFSSKSSLKVWCLSPFFKGIGIGQLIGLSCVITYYCSMIGLVLHYLISSFQAELPWSHCRKEWGNNCVDSKPNSAQSNITDGVSSSEYYFKKEVLNIKDDISDGIGAPNLELSLWLLLTWILIVIIISKGVQSSGKVSYFLAIFPYIVIITLLIRAATLEGARDGIIFFIRPQFSELIKPKWMTDLVDHFGGTFLIFALAVFEMIAICWVYGTRNIVMDTQFMCKRYVSGYWRYCWCLITPLFMAIVFVYYMITQKPLKFGKKDYPDKYLTGGWCLFCIGLVQLPIWAFYTIGCRMRNVKESFRPTHKWGPKIPKYHREWKAFKADLKERNESISTENNYPKWRKALRKFFAFIIPYIIVLIIVGKPMYFLEMILGQFSSKSSLKVWCLSPFFKGIGIGQLIGLSCVITYYCSMIGLVLHYLISSFQAELPWSRCRKEWGSNCVDSRPNPTHSNITDGVSSSEYYFKKEVLNIKDDISDGIGAPNLELSLWLLLTWILIVIIISKGVQSSGKVSYFLAIFPYIVIITLLIRAATLEGARDGIIFFIRPQFSELIKPKWMTDLVDHFGGTFLIFALAVFEMIAICWVYGTRNIVMDTQFMCKKYVSGYWRYCWCLITPLFMAIVFVYYMITQKPLKFGKKDYPDNYLTGGWCLFCIGLVQLPIWAFYTIGCRMRNVKESFRPTHKWGPKNPKFYRKWKEFKADLKERNEVISTENNYPKWRKALRKFFGNYSY</sequence>
<dbReference type="InterPro" id="IPR000175">
    <property type="entry name" value="Na/ntran_symport"/>
</dbReference>
<feature type="compositionally biased region" description="Basic and acidic residues" evidence="17">
    <location>
        <begin position="14"/>
        <end position="32"/>
    </location>
</feature>
<keyword evidence="5 16" id="KW-0769">Symport</keyword>
<keyword evidence="9" id="KW-0406">Ion transport</keyword>
<organism evidence="20 21">
    <name type="scientific">Lutzomyia longipalpis</name>
    <name type="common">Sand fly</name>
    <dbReference type="NCBI Taxonomy" id="7200"/>
    <lineage>
        <taxon>Eukaryota</taxon>
        <taxon>Metazoa</taxon>
        <taxon>Ecdysozoa</taxon>
        <taxon>Arthropoda</taxon>
        <taxon>Hexapoda</taxon>
        <taxon>Insecta</taxon>
        <taxon>Pterygota</taxon>
        <taxon>Neoptera</taxon>
        <taxon>Endopterygota</taxon>
        <taxon>Diptera</taxon>
        <taxon>Nematocera</taxon>
        <taxon>Psychodoidea</taxon>
        <taxon>Psychodidae</taxon>
        <taxon>Lutzomyia</taxon>
        <taxon>Lutzomyia</taxon>
    </lineage>
</organism>
<feature type="transmembrane region" description="Helical" evidence="18">
    <location>
        <begin position="239"/>
        <end position="258"/>
    </location>
</feature>
<feature type="transmembrane region" description="Helical" evidence="18">
    <location>
        <begin position="774"/>
        <end position="793"/>
    </location>
</feature>
<feature type="transmembrane region" description="Helical" evidence="18">
    <location>
        <begin position="473"/>
        <end position="491"/>
    </location>
</feature>
<evidence type="ECO:0000313" key="21">
    <source>
        <dbReference type="Proteomes" id="UP000092461"/>
    </source>
</evidence>
<feature type="transmembrane region" description="Helical" evidence="18">
    <location>
        <begin position="317"/>
        <end position="338"/>
    </location>
</feature>
<keyword evidence="15" id="KW-1015">Disulfide bond</keyword>
<evidence type="ECO:0000256" key="3">
    <source>
        <dbReference type="ARBA" id="ARBA00022448"/>
    </source>
</evidence>
<reference evidence="19" key="2">
    <citation type="journal article" date="2020" name="BMC">
        <title>Leishmania infection induces a limited differential gene expression in the sand fly midgut.</title>
        <authorList>
            <person name="Coutinho-Abreu I.V."/>
            <person name="Serafim T.D."/>
            <person name="Meneses C."/>
            <person name="Kamhawi S."/>
            <person name="Oliveira F."/>
            <person name="Valenzuela J.G."/>
        </authorList>
    </citation>
    <scope>NUCLEOTIDE SEQUENCE</scope>
    <source>
        <strain evidence="19">Jacobina</strain>
        <tissue evidence="19">Midgut</tissue>
    </source>
</reference>
<dbReference type="VEuPathDB" id="VectorBase:LLONM1_002439"/>
<dbReference type="AlphaFoldDB" id="A0A1B0CAR2"/>
<keyword evidence="14" id="KW-0479">Metal-binding</keyword>
<evidence type="ECO:0000256" key="14">
    <source>
        <dbReference type="PIRSR" id="PIRSR600175-1"/>
    </source>
</evidence>
<evidence type="ECO:0000313" key="20">
    <source>
        <dbReference type="EnsemblMetazoa" id="LLOJ001124-PA"/>
    </source>
</evidence>
<evidence type="ECO:0000256" key="18">
    <source>
        <dbReference type="SAM" id="Phobius"/>
    </source>
</evidence>
<evidence type="ECO:0000256" key="5">
    <source>
        <dbReference type="ARBA" id="ARBA00022847"/>
    </source>
</evidence>
<dbReference type="GO" id="GO:0005283">
    <property type="term" value="F:amino acid:sodium symporter activity"/>
    <property type="evidence" value="ECO:0007669"/>
    <property type="project" value="TreeGrafter"/>
</dbReference>
<evidence type="ECO:0000256" key="15">
    <source>
        <dbReference type="PIRSR" id="PIRSR600175-2"/>
    </source>
</evidence>
<evidence type="ECO:0000256" key="8">
    <source>
        <dbReference type="ARBA" id="ARBA00023053"/>
    </source>
</evidence>
<keyword evidence="21" id="KW-1185">Reference proteome</keyword>
<protein>
    <recommendedName>
        <fullName evidence="16">Transporter</fullName>
    </recommendedName>
</protein>
<feature type="binding site" evidence="14">
    <location>
        <position position="84"/>
    </location>
    <ligand>
        <name>Na(+)</name>
        <dbReference type="ChEBI" id="CHEBI:29101"/>
        <label>1</label>
    </ligand>
</feature>
<dbReference type="GO" id="GO:0005886">
    <property type="term" value="C:plasma membrane"/>
    <property type="evidence" value="ECO:0007669"/>
    <property type="project" value="TreeGrafter"/>
</dbReference>
<name>A0A1B0CAR2_LUTLO</name>
<evidence type="ECO:0000256" key="13">
    <source>
        <dbReference type="ARBA" id="ARBA00037785"/>
    </source>
</evidence>
<dbReference type="GO" id="GO:0046872">
    <property type="term" value="F:metal ion binding"/>
    <property type="evidence" value="ECO:0007669"/>
    <property type="project" value="UniProtKB-KW"/>
</dbReference>
<dbReference type="VEuPathDB" id="VectorBase:LLONM1_010495"/>
<feature type="transmembrane region" description="Helical" evidence="18">
    <location>
        <begin position="528"/>
        <end position="550"/>
    </location>
</feature>
<dbReference type="EnsemblMetazoa" id="LLOJ001124-RA">
    <property type="protein sequence ID" value="LLOJ001124-PA"/>
    <property type="gene ID" value="LLOJ001124"/>
</dbReference>
<dbReference type="InterPro" id="IPR037272">
    <property type="entry name" value="SNS_sf"/>
</dbReference>
<feature type="region of interest" description="Disordered" evidence="17">
    <location>
        <begin position="1"/>
        <end position="69"/>
    </location>
</feature>
<feature type="transmembrane region" description="Helical" evidence="18">
    <location>
        <begin position="641"/>
        <end position="661"/>
    </location>
</feature>
<feature type="transmembrane region" description="Helical" evidence="18">
    <location>
        <begin position="398"/>
        <end position="417"/>
    </location>
</feature>
<evidence type="ECO:0000313" key="19">
    <source>
        <dbReference type="EMBL" id="MBC1177282.1"/>
    </source>
</evidence>
<feature type="compositionally biased region" description="Basic and acidic residues" evidence="17">
    <location>
        <begin position="39"/>
        <end position="57"/>
    </location>
</feature>
<keyword evidence="11" id="KW-0325">Glycoprotein</keyword>
<reference evidence="20" key="3">
    <citation type="submission" date="2020-05" db="UniProtKB">
        <authorList>
            <consortium name="EnsemblMetazoa"/>
        </authorList>
    </citation>
    <scope>IDENTIFICATION</scope>
    <source>
        <strain evidence="20">Jacobina</strain>
    </source>
</reference>
<feature type="transmembrane region" description="Helical" evidence="18">
    <location>
        <begin position="693"/>
        <end position="714"/>
    </location>
</feature>
<dbReference type="VEuPathDB" id="VectorBase:LLONM1_011532"/>
<dbReference type="EMBL" id="AJWK01004164">
    <property type="status" value="NOT_ANNOTATED_CDS"/>
    <property type="molecule type" value="Genomic_DNA"/>
</dbReference>
<keyword evidence="7 18" id="KW-1133">Transmembrane helix</keyword>
<feature type="transmembrane region" description="Helical" evidence="18">
    <location>
        <begin position="265"/>
        <end position="285"/>
    </location>
</feature>
<dbReference type="EMBL" id="GITU01008579">
    <property type="protein sequence ID" value="MBC1177282.1"/>
    <property type="molecule type" value="Transcribed_RNA"/>
</dbReference>
<feature type="transmembrane region" description="Helical" evidence="18">
    <location>
        <begin position="147"/>
        <end position="174"/>
    </location>
</feature>
<dbReference type="VEuPathDB" id="VectorBase:LLOJ001124"/>
<evidence type="ECO:0000256" key="2">
    <source>
        <dbReference type="ARBA" id="ARBA00006459"/>
    </source>
</evidence>
<keyword evidence="8 14" id="KW-0915">Sodium</keyword>
<evidence type="ECO:0000256" key="7">
    <source>
        <dbReference type="ARBA" id="ARBA00022989"/>
    </source>
</evidence>
<feature type="transmembrane region" description="Helical" evidence="18">
    <location>
        <begin position="105"/>
        <end position="126"/>
    </location>
</feature>
<feature type="disulfide bond" evidence="15">
    <location>
        <begin position="186"/>
        <end position="194"/>
    </location>
</feature>
<keyword evidence="4 16" id="KW-0812">Transmembrane</keyword>